<evidence type="ECO:0000313" key="6">
    <source>
        <dbReference type="Proteomes" id="UP000247476"/>
    </source>
</evidence>
<dbReference type="Gene3D" id="3.40.630.30">
    <property type="match status" value="1"/>
</dbReference>
<dbReference type="PANTHER" id="PTHR43877">
    <property type="entry name" value="AMINOALKYLPHOSPHONATE N-ACETYLTRANSFERASE-RELATED-RELATED"/>
    <property type="match status" value="1"/>
</dbReference>
<dbReference type="InterPro" id="IPR000182">
    <property type="entry name" value="GNAT_dom"/>
</dbReference>
<dbReference type="Pfam" id="PF00583">
    <property type="entry name" value="Acetyltransf_1"/>
    <property type="match status" value="1"/>
</dbReference>
<evidence type="ECO:0000256" key="3">
    <source>
        <dbReference type="SAM" id="MobiDB-lite"/>
    </source>
</evidence>
<protein>
    <recommendedName>
        <fullName evidence="4">N-acetyltransferase domain-containing protein</fullName>
    </recommendedName>
</protein>
<dbReference type="SUPFAM" id="SSF55729">
    <property type="entry name" value="Acyl-CoA N-acyltransferases (Nat)"/>
    <property type="match status" value="1"/>
</dbReference>
<dbReference type="InterPro" id="IPR016181">
    <property type="entry name" value="Acyl_CoA_acyltransferase"/>
</dbReference>
<name>A0A2V5KW08_9BACL</name>
<proteinExistence type="predicted"/>
<comment type="caution">
    <text evidence="5">The sequence shown here is derived from an EMBL/GenBank/DDBJ whole genome shotgun (WGS) entry which is preliminary data.</text>
</comment>
<keyword evidence="2" id="KW-0012">Acyltransferase</keyword>
<dbReference type="GO" id="GO:0016747">
    <property type="term" value="F:acyltransferase activity, transferring groups other than amino-acyl groups"/>
    <property type="evidence" value="ECO:0007669"/>
    <property type="project" value="InterPro"/>
</dbReference>
<evidence type="ECO:0000256" key="2">
    <source>
        <dbReference type="ARBA" id="ARBA00023315"/>
    </source>
</evidence>
<dbReference type="InterPro" id="IPR050832">
    <property type="entry name" value="Bact_Acetyltransf"/>
</dbReference>
<gene>
    <name evidence="5" type="ORF">DLM86_05365</name>
</gene>
<evidence type="ECO:0000259" key="4">
    <source>
        <dbReference type="PROSITE" id="PS51186"/>
    </source>
</evidence>
<dbReference type="AlphaFoldDB" id="A0A2V5KW08"/>
<evidence type="ECO:0000256" key="1">
    <source>
        <dbReference type="ARBA" id="ARBA00022679"/>
    </source>
</evidence>
<reference evidence="5 6" key="1">
    <citation type="submission" date="2018-05" db="EMBL/GenBank/DDBJ databases">
        <title>Paenibacillus flagellatus sp. nov., isolated from selenium mineral soil.</title>
        <authorList>
            <person name="Dai X."/>
        </authorList>
    </citation>
    <scope>NUCLEOTIDE SEQUENCE [LARGE SCALE GENOMIC DNA]</scope>
    <source>
        <strain evidence="5 6">DXL2</strain>
    </source>
</reference>
<dbReference type="PROSITE" id="PS51186">
    <property type="entry name" value="GNAT"/>
    <property type="match status" value="1"/>
</dbReference>
<dbReference type="OrthoDB" id="9796381at2"/>
<dbReference type="CDD" id="cd04301">
    <property type="entry name" value="NAT_SF"/>
    <property type="match status" value="1"/>
</dbReference>
<feature type="region of interest" description="Disordered" evidence="3">
    <location>
        <begin position="21"/>
        <end position="41"/>
    </location>
</feature>
<feature type="domain" description="N-acetyltransferase" evidence="4">
    <location>
        <begin position="1"/>
        <end position="152"/>
    </location>
</feature>
<accession>A0A2V5KW08</accession>
<sequence length="350" mass="38853">MELRLYRQEDYEQTRQLEEKALRETGVREGGGSRDERPAVANVDASAEGGECWVGEEDGAVVAVGAFVRTPGNTAEIEMLCVSPDREGRGLGRAMLDKLEERAASLGCLMVHLELPESRTRGRKLFESAGYTVYERRLIDGEDRLLYAKWIAADDVAGEPSEEDEAKFQADWELAQQLIEYAKGMLREGASPERTMEAVLASELYAAWNGEERTFGVGFDEPEQYRDWEDSVRSERYIDRIEGRAAAYFAAADTPEPDADEDAGEAEPVDPVFAGMDIRVTPERLAYEIASFSKAVGLPRPIRYVHFLALFSGATMIGMEPEELDTLIAHKERVAELAESFAAAYGSSPE</sequence>
<feature type="compositionally biased region" description="Basic and acidic residues" evidence="3">
    <location>
        <begin position="21"/>
        <end position="38"/>
    </location>
</feature>
<keyword evidence="6" id="KW-1185">Reference proteome</keyword>
<dbReference type="EMBL" id="QJVJ01000002">
    <property type="protein sequence ID" value="PYI56407.1"/>
    <property type="molecule type" value="Genomic_DNA"/>
</dbReference>
<organism evidence="5 6">
    <name type="scientific">Paenibacillus flagellatus</name>
    <dbReference type="NCBI Taxonomy" id="2211139"/>
    <lineage>
        <taxon>Bacteria</taxon>
        <taxon>Bacillati</taxon>
        <taxon>Bacillota</taxon>
        <taxon>Bacilli</taxon>
        <taxon>Bacillales</taxon>
        <taxon>Paenibacillaceae</taxon>
        <taxon>Paenibacillus</taxon>
    </lineage>
</organism>
<evidence type="ECO:0000313" key="5">
    <source>
        <dbReference type="EMBL" id="PYI56407.1"/>
    </source>
</evidence>
<keyword evidence="1" id="KW-0808">Transferase</keyword>
<dbReference type="RefSeq" id="WP_110838933.1">
    <property type="nucleotide sequence ID" value="NZ_QJVJ01000002.1"/>
</dbReference>
<dbReference type="Proteomes" id="UP000247476">
    <property type="component" value="Unassembled WGS sequence"/>
</dbReference>